<evidence type="ECO:0000256" key="1">
    <source>
        <dbReference type="SAM" id="Phobius"/>
    </source>
</evidence>
<feature type="transmembrane region" description="Helical" evidence="1">
    <location>
        <begin position="129"/>
        <end position="147"/>
    </location>
</feature>
<organism evidence="2 3">
    <name type="scientific">Candidatus Uhrbacteria bacterium GW2011_GWC2_41_11</name>
    <dbReference type="NCBI Taxonomy" id="1618985"/>
    <lineage>
        <taxon>Bacteria</taxon>
        <taxon>Candidatus Uhriibacteriota</taxon>
    </lineage>
</organism>
<dbReference type="AlphaFoldDB" id="A0A0G0UBU6"/>
<feature type="transmembrane region" description="Helical" evidence="1">
    <location>
        <begin position="294"/>
        <end position="312"/>
    </location>
</feature>
<sequence length="573" mass="63972">MHLGSQPSASCSWRWISAACVILVMLRVLQLLSYAPMLYGWEFAQFGQLAFDISQGHVDPAPSIGAFLARYQYGSFAQGTLVPVFGAVVFSWLGFGPTIWALHAVAITSEVFTFVLVLVFVTNQIKNKTLCLLAAALWIFGSTFTTAWQLMPYGNHTGFLWIPILLVIFLIKDPNERPWFEWVYPMVIVAIGYMMYRLNLAAILAFGGVLFLHPGQRAKTGGIVSVLFGLLIAIFTLWALGLLGNTNASLDHRRSLLPWINPANMKNELPFVWVKLWWLLPTAPQELGGMWQTAYKTILLASIPIGLVLSFGKTGSKNILRFPILWACFALIPLMISDVYVQRYYLNGYYALILGWIGILANIHFSNIRPVIVACAVFLIGCGIWDNAAMVRPEGFVTSLHYDGFRLWRLLGLHDIDPDEIPFYNRLMKEGNVNQWIMAASTSKGSCYGEPMIVLRHKPMEPESHLSGLPIPLANAIRGGMGRVPAPNANLFSGWSTGGLTRAIEQARQEFPNDPPDLEAIGRGAWIVCERSFSCLETALEKLPTDQANLVMNGAKKESWHWEKILVVNQKNH</sequence>
<keyword evidence="1" id="KW-0472">Membrane</keyword>
<feature type="transmembrane region" description="Helical" evidence="1">
    <location>
        <begin position="73"/>
        <end position="93"/>
    </location>
</feature>
<evidence type="ECO:0000313" key="3">
    <source>
        <dbReference type="Proteomes" id="UP000034616"/>
    </source>
</evidence>
<feature type="transmembrane region" description="Helical" evidence="1">
    <location>
        <begin position="348"/>
        <end position="365"/>
    </location>
</feature>
<dbReference type="EMBL" id="LCAH01000013">
    <property type="protein sequence ID" value="KKR86433.1"/>
    <property type="molecule type" value="Genomic_DNA"/>
</dbReference>
<accession>A0A0G0UBU6</accession>
<keyword evidence="1" id="KW-0812">Transmembrane</keyword>
<feature type="transmembrane region" description="Helical" evidence="1">
    <location>
        <begin position="99"/>
        <end position="122"/>
    </location>
</feature>
<feature type="transmembrane region" description="Helical" evidence="1">
    <location>
        <begin position="183"/>
        <end position="211"/>
    </location>
</feature>
<comment type="caution">
    <text evidence="2">The sequence shown here is derived from an EMBL/GenBank/DDBJ whole genome shotgun (WGS) entry which is preliminary data.</text>
</comment>
<protein>
    <recommendedName>
        <fullName evidence="4">Glycosyltransferase RgtA/B/C/D-like domain-containing protein</fullName>
    </recommendedName>
</protein>
<gene>
    <name evidence="2" type="ORF">UU35_C0013G0008</name>
</gene>
<feature type="transmembrane region" description="Helical" evidence="1">
    <location>
        <begin position="12"/>
        <end position="29"/>
    </location>
</feature>
<evidence type="ECO:0008006" key="4">
    <source>
        <dbReference type="Google" id="ProtNLM"/>
    </source>
</evidence>
<proteinExistence type="predicted"/>
<feature type="transmembrane region" description="Helical" evidence="1">
    <location>
        <begin position="223"/>
        <end position="244"/>
    </location>
</feature>
<dbReference type="Proteomes" id="UP000034616">
    <property type="component" value="Unassembled WGS sequence"/>
</dbReference>
<reference evidence="2 3" key="1">
    <citation type="journal article" date="2015" name="Nature">
        <title>rRNA introns, odd ribosomes, and small enigmatic genomes across a large radiation of phyla.</title>
        <authorList>
            <person name="Brown C.T."/>
            <person name="Hug L.A."/>
            <person name="Thomas B.C."/>
            <person name="Sharon I."/>
            <person name="Castelle C.J."/>
            <person name="Singh A."/>
            <person name="Wilkins M.J."/>
            <person name="Williams K.H."/>
            <person name="Banfield J.F."/>
        </authorList>
    </citation>
    <scope>NUCLEOTIDE SEQUENCE [LARGE SCALE GENOMIC DNA]</scope>
</reference>
<feature type="transmembrane region" description="Helical" evidence="1">
    <location>
        <begin position="371"/>
        <end position="391"/>
    </location>
</feature>
<evidence type="ECO:0000313" key="2">
    <source>
        <dbReference type="EMBL" id="KKR86433.1"/>
    </source>
</evidence>
<keyword evidence="1" id="KW-1133">Transmembrane helix</keyword>
<name>A0A0G0UBU6_9BACT</name>
<feature type="transmembrane region" description="Helical" evidence="1">
    <location>
        <begin position="324"/>
        <end position="341"/>
    </location>
</feature>